<sequence>MHVQSGEAHAGMLGYTGFVNKLVRHVHAEALHLSAPLPSPAENNYSCHHPNTPCATTHGGGIGWAVKRPPRPPRRRRAPPPGGLVPHSDILLAHPGSGALPHPGDLVPTPASSSRTPAAPLLHFGVLTHRGCPTPPDPVALSPIPVRFERGRIGRRPCCNSTLPNPGRLVPHPGGLVPHPNGGALSHQGVLLVHPGGGALLHFGNLVPYPGGAPPPTPASSTNREHPTPWIRWPSP</sequence>
<evidence type="ECO:0000313" key="3">
    <source>
        <dbReference type="Proteomes" id="UP000298652"/>
    </source>
</evidence>
<evidence type="ECO:0000256" key="1">
    <source>
        <dbReference type="SAM" id="MobiDB-lite"/>
    </source>
</evidence>
<protein>
    <submittedName>
        <fullName evidence="2">Uncharacterized protein</fullName>
    </submittedName>
</protein>
<organism evidence="2 3">
    <name type="scientific">Setaria viridis</name>
    <name type="common">Green bristlegrass</name>
    <name type="synonym">Setaria italica subsp. viridis</name>
    <dbReference type="NCBI Taxonomy" id="4556"/>
    <lineage>
        <taxon>Eukaryota</taxon>
        <taxon>Viridiplantae</taxon>
        <taxon>Streptophyta</taxon>
        <taxon>Embryophyta</taxon>
        <taxon>Tracheophyta</taxon>
        <taxon>Spermatophyta</taxon>
        <taxon>Magnoliopsida</taxon>
        <taxon>Liliopsida</taxon>
        <taxon>Poales</taxon>
        <taxon>Poaceae</taxon>
        <taxon>PACMAD clade</taxon>
        <taxon>Panicoideae</taxon>
        <taxon>Panicodae</taxon>
        <taxon>Paniceae</taxon>
        <taxon>Cenchrinae</taxon>
        <taxon>Setaria</taxon>
    </lineage>
</organism>
<feature type="compositionally biased region" description="Basic residues" evidence="1">
    <location>
        <begin position="68"/>
        <end position="78"/>
    </location>
</feature>
<accession>A0A4U6UKC1</accession>
<feature type="region of interest" description="Disordered" evidence="1">
    <location>
        <begin position="56"/>
        <end position="87"/>
    </location>
</feature>
<evidence type="ECO:0000313" key="2">
    <source>
        <dbReference type="EMBL" id="TKW15535.1"/>
    </source>
</evidence>
<feature type="region of interest" description="Disordered" evidence="1">
    <location>
        <begin position="212"/>
        <end position="236"/>
    </location>
</feature>
<dbReference type="EMBL" id="CM016556">
    <property type="protein sequence ID" value="TKW15535.1"/>
    <property type="molecule type" value="Genomic_DNA"/>
</dbReference>
<dbReference type="Proteomes" id="UP000298652">
    <property type="component" value="Chromosome 5"/>
</dbReference>
<reference evidence="2" key="1">
    <citation type="submission" date="2019-03" db="EMBL/GenBank/DDBJ databases">
        <title>WGS assembly of Setaria viridis.</title>
        <authorList>
            <person name="Huang P."/>
            <person name="Jenkins J."/>
            <person name="Grimwood J."/>
            <person name="Barry K."/>
            <person name="Healey A."/>
            <person name="Mamidi S."/>
            <person name="Sreedasyam A."/>
            <person name="Shu S."/>
            <person name="Feldman M."/>
            <person name="Wu J."/>
            <person name="Yu Y."/>
            <person name="Chen C."/>
            <person name="Johnson J."/>
            <person name="Rokhsar D."/>
            <person name="Baxter I."/>
            <person name="Schmutz J."/>
            <person name="Brutnell T."/>
            <person name="Kellogg E."/>
        </authorList>
    </citation>
    <scope>NUCLEOTIDE SEQUENCE [LARGE SCALE GENOMIC DNA]</scope>
</reference>
<dbReference type="Gramene" id="TKW15535">
    <property type="protein sequence ID" value="TKW15535"/>
    <property type="gene ID" value="SEVIR_5G243500v2"/>
</dbReference>
<gene>
    <name evidence="2" type="ORF">SEVIR_5G243500v2</name>
</gene>
<proteinExistence type="predicted"/>
<dbReference type="AlphaFoldDB" id="A0A4U6UKC1"/>
<name>A0A4U6UKC1_SETVI</name>
<keyword evidence="3" id="KW-1185">Reference proteome</keyword>